<evidence type="ECO:0000256" key="3">
    <source>
        <dbReference type="ARBA" id="ARBA00022801"/>
    </source>
</evidence>
<keyword evidence="5" id="KW-0812">Transmembrane</keyword>
<dbReference type="Proteomes" id="UP000463951">
    <property type="component" value="Chromosome"/>
</dbReference>
<dbReference type="Gene3D" id="3.40.50.1000">
    <property type="entry name" value="HAD superfamily/HAD-like"/>
    <property type="match status" value="1"/>
</dbReference>
<dbReference type="InterPro" id="IPR023214">
    <property type="entry name" value="HAD_sf"/>
</dbReference>
<gene>
    <name evidence="7" type="ORF">SANT12839_046880</name>
    <name evidence="6" type="ORF">SSPO_053820</name>
</gene>
<accession>A0A4D4KAU7</accession>
<keyword evidence="5" id="KW-1133">Transmembrane helix</keyword>
<dbReference type="PANTHER" id="PTHR43344:SF13">
    <property type="entry name" value="PHOSPHATASE RV3661-RELATED"/>
    <property type="match status" value="1"/>
</dbReference>
<evidence type="ECO:0000256" key="1">
    <source>
        <dbReference type="ARBA" id="ARBA00009184"/>
    </source>
</evidence>
<dbReference type="FunFam" id="1.20.1440.100:FF:000001">
    <property type="entry name" value="Inhibition of morphological differentiation protein"/>
    <property type="match status" value="1"/>
</dbReference>
<dbReference type="EMBL" id="BJHV01000001">
    <property type="protein sequence ID" value="GDY43806.1"/>
    <property type="molecule type" value="Genomic_DNA"/>
</dbReference>
<dbReference type="FunFam" id="3.40.50.1000:FF:000025">
    <property type="entry name" value="HAD hydrolase, family IB"/>
    <property type="match status" value="1"/>
</dbReference>
<evidence type="ECO:0000313" key="9">
    <source>
        <dbReference type="Proteomes" id="UP000463951"/>
    </source>
</evidence>
<evidence type="ECO:0000313" key="6">
    <source>
        <dbReference type="EMBL" id="BBJ42664.1"/>
    </source>
</evidence>
<name>A0A4D4KAU7_9ACTN</name>
<dbReference type="Proteomes" id="UP000299290">
    <property type="component" value="Unassembled WGS sequence"/>
</dbReference>
<keyword evidence="5" id="KW-0472">Membrane</keyword>
<keyword evidence="8" id="KW-1185">Reference proteome</keyword>
<evidence type="ECO:0000256" key="2">
    <source>
        <dbReference type="ARBA" id="ARBA00022723"/>
    </source>
</evidence>
<organism evidence="7 8">
    <name type="scientific">Streptomyces antimycoticus</name>
    <dbReference type="NCBI Taxonomy" id="68175"/>
    <lineage>
        <taxon>Bacteria</taxon>
        <taxon>Bacillati</taxon>
        <taxon>Actinomycetota</taxon>
        <taxon>Actinomycetes</taxon>
        <taxon>Kitasatosporales</taxon>
        <taxon>Streptomycetaceae</taxon>
        <taxon>Streptomyces</taxon>
        <taxon>Streptomyces violaceusniger group</taxon>
    </lineage>
</organism>
<dbReference type="InterPro" id="IPR050582">
    <property type="entry name" value="HAD-like_SerB"/>
</dbReference>
<reference evidence="8 9" key="1">
    <citation type="journal article" date="2020" name="Int. J. Syst. Evol. Microbiol.">
        <title>Reclassification of Streptomyces castelarensis and Streptomyces sporoclivatus as later heterotypic synonyms of Streptomyces antimycoticus.</title>
        <authorList>
            <person name="Komaki H."/>
            <person name="Tamura T."/>
        </authorList>
    </citation>
    <scope>NUCLEOTIDE SEQUENCE [LARGE SCALE GENOMIC DNA]</scope>
    <source>
        <strain evidence="6 9">NBRC 100767</strain>
        <strain evidence="7 8">NBRC 12839</strain>
    </source>
</reference>
<comment type="similarity">
    <text evidence="1">Belongs to the HAD-like hydrolase superfamily. SerB family.</text>
</comment>
<dbReference type="PANTHER" id="PTHR43344">
    <property type="entry name" value="PHOSPHOSERINE PHOSPHATASE"/>
    <property type="match status" value="1"/>
</dbReference>
<dbReference type="GO" id="GO:0016787">
    <property type="term" value="F:hydrolase activity"/>
    <property type="evidence" value="ECO:0007669"/>
    <property type="project" value="UniProtKB-KW"/>
</dbReference>
<dbReference type="EMBL" id="AP019620">
    <property type="protein sequence ID" value="BBJ42664.1"/>
    <property type="molecule type" value="Genomic_DNA"/>
</dbReference>
<dbReference type="GO" id="GO:0046872">
    <property type="term" value="F:metal ion binding"/>
    <property type="evidence" value="ECO:0007669"/>
    <property type="project" value="UniProtKB-KW"/>
</dbReference>
<evidence type="ECO:0000313" key="8">
    <source>
        <dbReference type="Proteomes" id="UP000299290"/>
    </source>
</evidence>
<dbReference type="NCBIfam" id="TIGR01488">
    <property type="entry name" value="HAD-SF-IB"/>
    <property type="match status" value="1"/>
</dbReference>
<keyword evidence="4" id="KW-0460">Magnesium</keyword>
<dbReference type="Gene3D" id="1.20.1440.100">
    <property type="entry name" value="SG protein - dephosphorylation function"/>
    <property type="match status" value="1"/>
</dbReference>
<dbReference type="Pfam" id="PF12710">
    <property type="entry name" value="HAD"/>
    <property type="match status" value="1"/>
</dbReference>
<keyword evidence="2" id="KW-0479">Metal-binding</keyword>
<evidence type="ECO:0000313" key="7">
    <source>
        <dbReference type="EMBL" id="GDY43806.1"/>
    </source>
</evidence>
<evidence type="ECO:0000256" key="4">
    <source>
        <dbReference type="ARBA" id="ARBA00022842"/>
    </source>
</evidence>
<dbReference type="RefSeq" id="WP_137966425.1">
    <property type="nucleotide sequence ID" value="NZ_BJHV01000001.1"/>
</dbReference>
<dbReference type="CDD" id="cd02612">
    <property type="entry name" value="HAD_PGPPase"/>
    <property type="match status" value="1"/>
</dbReference>
<evidence type="ECO:0000256" key="5">
    <source>
        <dbReference type="SAM" id="Phobius"/>
    </source>
</evidence>
<feature type="transmembrane region" description="Helical" evidence="5">
    <location>
        <begin position="248"/>
        <end position="267"/>
    </location>
</feature>
<dbReference type="AlphaFoldDB" id="A0A4D4KAU7"/>
<dbReference type="NCBIfam" id="TIGR01490">
    <property type="entry name" value="HAD-SF-IB-hyp1"/>
    <property type="match status" value="1"/>
</dbReference>
<protein>
    <submittedName>
        <fullName evidence="7">Morphological differentiation-associated protein</fullName>
    </submittedName>
</protein>
<dbReference type="SUPFAM" id="SSF56784">
    <property type="entry name" value="HAD-like"/>
    <property type="match status" value="1"/>
</dbReference>
<sequence length="278" mass="30494">MLGVVENHSLPRTAAFFDLDKTVIAKSSAFTFSKSFYRGGLINRRAVLRTAYAQFVFLAGGADHDQMERMRAYLSALCRGWNVQQVKEIVAETLHDLIDPIIYDEAASLIEEHHTAGRDVVIVSTSGAEVVEPIGELLGADRVVATRLVVEDGVFTGEVEYYAYGPTKAEAIAELAESEGYDLSRCYAYSDSATDLPMLEAVGHPHTVNPDRALRREAAARGWPVLSFNRPVRLKQRRPSLSMPPRPVLAVAAAVGAAAATAGLVWYTNRRRALYARV</sequence>
<dbReference type="InterPro" id="IPR036412">
    <property type="entry name" value="HAD-like_sf"/>
</dbReference>
<keyword evidence="3" id="KW-0378">Hydrolase</keyword>
<proteinExistence type="inferred from homology"/>
<dbReference type="InterPro" id="IPR006385">
    <property type="entry name" value="HAD_hydro_SerB1"/>
</dbReference>